<gene>
    <name evidence="1" type="ORF">ANDGO_08032</name>
</gene>
<sequence>MLRRVFIASRRFSTDAESATKSYAVEKAAFESAMKPLREQFRRESQQLSSDISTAKRTRTLQVQKLRNASSANANSLFLMQKAMDKKLFEMAEKTRIEQKPIIAQRKLQFKEKMIRDRQDRQALQLATLQKQSESWIAPDRVNEAIDEALAKEVTYDIGFDFSKRKTA</sequence>
<evidence type="ECO:0000313" key="2">
    <source>
        <dbReference type="Proteomes" id="UP000799049"/>
    </source>
</evidence>
<dbReference type="GO" id="GO:0005763">
    <property type="term" value="C:mitochondrial small ribosomal subunit"/>
    <property type="evidence" value="ECO:0007669"/>
    <property type="project" value="InterPro"/>
</dbReference>
<dbReference type="Proteomes" id="UP000799049">
    <property type="component" value="Unassembled WGS sequence"/>
</dbReference>
<protein>
    <submittedName>
        <fullName evidence="1">Putative mitochondrial protein</fullName>
    </submittedName>
</protein>
<accession>A0A8K0AG61</accession>
<dbReference type="AlphaFoldDB" id="A0A8K0AG61"/>
<proteinExistence type="predicted"/>
<dbReference type="InterPro" id="IPR026140">
    <property type="entry name" value="Ribosomal_mS26"/>
</dbReference>
<dbReference type="OrthoDB" id="5988811at2759"/>
<reference evidence="1" key="1">
    <citation type="submission" date="2019-09" db="EMBL/GenBank/DDBJ databases">
        <title>The Mitochondrial Proteome of the Jakobid, Andalucia godoyi, a Protist With the Most Gene-Rich and Bacteria-Like Mitochondrial Genome.</title>
        <authorList>
            <person name="Gray M.W."/>
            <person name="Burger G."/>
            <person name="Derelle R."/>
            <person name="Klimes V."/>
            <person name="Leger M."/>
            <person name="Sarrasin M."/>
            <person name="Vlcek C."/>
            <person name="Roger A.J."/>
            <person name="Elias M."/>
            <person name="Lang B.F."/>
        </authorList>
    </citation>
    <scope>NUCLEOTIDE SEQUENCE</scope>
    <source>
        <strain evidence="1">And28</strain>
    </source>
</reference>
<keyword evidence="2" id="KW-1185">Reference proteome</keyword>
<comment type="caution">
    <text evidence="1">The sequence shown here is derived from an EMBL/GenBank/DDBJ whole genome shotgun (WGS) entry which is preliminary data.</text>
</comment>
<evidence type="ECO:0000313" key="1">
    <source>
        <dbReference type="EMBL" id="KAF0852307.1"/>
    </source>
</evidence>
<organism evidence="1 2">
    <name type="scientific">Andalucia godoyi</name>
    <name type="common">Flagellate</name>
    <dbReference type="NCBI Taxonomy" id="505711"/>
    <lineage>
        <taxon>Eukaryota</taxon>
        <taxon>Discoba</taxon>
        <taxon>Jakobida</taxon>
        <taxon>Andalucina</taxon>
        <taxon>Andaluciidae</taxon>
        <taxon>Andalucia</taxon>
    </lineage>
</organism>
<dbReference type="EMBL" id="VRVR01000046">
    <property type="protein sequence ID" value="KAF0852307.1"/>
    <property type="molecule type" value="Genomic_DNA"/>
</dbReference>
<dbReference type="Pfam" id="PF14943">
    <property type="entry name" value="MRP-S26"/>
    <property type="match status" value="1"/>
</dbReference>
<name>A0A8K0AG61_ANDGO</name>